<proteinExistence type="inferred from homology"/>
<dbReference type="Proteomes" id="UP000198948">
    <property type="component" value="Unassembled WGS sequence"/>
</dbReference>
<accession>A0A1H9TMC1</accession>
<dbReference type="Pfam" id="PF01874">
    <property type="entry name" value="CitG"/>
    <property type="match status" value="1"/>
</dbReference>
<keyword evidence="7" id="KW-1185">Reference proteome</keyword>
<sequence>MKNVNQLAQQLAQFAQQGLLYEAALSPKPGLVDATNAGAHDDMDLFTFLDSSVALYPGFINYAQAGLQHDGTLTELFHKIRPIGIAIEKEMNLATNGVNTHKGAIFSFGILLAAAGCYLKREKLVLSTPLTATQTEDIFKLGQAMVTESLAKDFIGLEQKNPLTNGEKLYLKYGLMGIRGEALNGYPLIHELALPYLRKKATSSLSVEDKLLTTLMYLISTLEDSNLVSRGGIAGLNWAKSAATAYLEHYSPQTVEGKKQLQLLNQEFIERHLSPGGSADLLALTIFIAKLEQVL</sequence>
<dbReference type="GO" id="GO:0051191">
    <property type="term" value="P:prosthetic group biosynthetic process"/>
    <property type="evidence" value="ECO:0007669"/>
    <property type="project" value="TreeGrafter"/>
</dbReference>
<evidence type="ECO:0000313" key="6">
    <source>
        <dbReference type="EMBL" id="SER97743.1"/>
    </source>
</evidence>
<dbReference type="STRING" id="142588.SAMN04488559_11440"/>
<dbReference type="OrthoDB" id="114886at2"/>
<dbReference type="PANTHER" id="PTHR30201">
    <property type="entry name" value="TRIPHOSPHORIBOSYL-DEPHOSPHO-COA SYNTHASE"/>
    <property type="match status" value="1"/>
</dbReference>
<dbReference type="AlphaFoldDB" id="A0A1H9TMC1"/>
<dbReference type="HAMAP" id="MF_00397">
    <property type="entry name" value="CitG"/>
    <property type="match status" value="1"/>
</dbReference>
<comment type="similarity">
    <text evidence="5">Belongs to the CitG/MdcB family.</text>
</comment>
<keyword evidence="3 5" id="KW-0547">Nucleotide-binding</keyword>
<keyword evidence="4 5" id="KW-0067">ATP-binding</keyword>
<keyword evidence="2 5" id="KW-0808">Transferase</keyword>
<dbReference type="Gene3D" id="1.10.4200.10">
    <property type="entry name" value="Triphosphoribosyl-dephospho-CoA protein"/>
    <property type="match status" value="1"/>
</dbReference>
<dbReference type="RefSeq" id="WP_092653102.1">
    <property type="nucleotide sequence ID" value="NZ_FOHA01000014.1"/>
</dbReference>
<evidence type="ECO:0000256" key="3">
    <source>
        <dbReference type="ARBA" id="ARBA00022741"/>
    </source>
</evidence>
<evidence type="ECO:0000256" key="5">
    <source>
        <dbReference type="HAMAP-Rule" id="MF_00397"/>
    </source>
</evidence>
<reference evidence="6 7" key="1">
    <citation type="submission" date="2016-10" db="EMBL/GenBank/DDBJ databases">
        <authorList>
            <person name="de Groot N.N."/>
        </authorList>
    </citation>
    <scope>NUCLEOTIDE SEQUENCE [LARGE SCALE GENOMIC DNA]</scope>
    <source>
        <strain evidence="6 7">DSM 13760</strain>
    </source>
</reference>
<evidence type="ECO:0000256" key="2">
    <source>
        <dbReference type="ARBA" id="ARBA00022679"/>
    </source>
</evidence>
<dbReference type="InterPro" id="IPR017551">
    <property type="entry name" value="TriPribosyl-deP-CoA_syn_CitG"/>
</dbReference>
<evidence type="ECO:0000256" key="4">
    <source>
        <dbReference type="ARBA" id="ARBA00022840"/>
    </source>
</evidence>
<comment type="catalytic activity">
    <reaction evidence="1 5">
        <text>3'-dephospho-CoA + ATP = 2'-(5''-triphospho-alpha-D-ribosyl)-3'-dephospho-CoA + adenine</text>
        <dbReference type="Rhea" id="RHEA:15117"/>
        <dbReference type="ChEBI" id="CHEBI:16708"/>
        <dbReference type="ChEBI" id="CHEBI:30616"/>
        <dbReference type="ChEBI" id="CHEBI:57328"/>
        <dbReference type="ChEBI" id="CHEBI:61378"/>
        <dbReference type="EC" id="2.4.2.52"/>
    </reaction>
</comment>
<dbReference type="InterPro" id="IPR002736">
    <property type="entry name" value="CitG"/>
</dbReference>
<organism evidence="6 7">
    <name type="scientific">Isobaculum melis</name>
    <dbReference type="NCBI Taxonomy" id="142588"/>
    <lineage>
        <taxon>Bacteria</taxon>
        <taxon>Bacillati</taxon>
        <taxon>Bacillota</taxon>
        <taxon>Bacilli</taxon>
        <taxon>Lactobacillales</taxon>
        <taxon>Carnobacteriaceae</taxon>
        <taxon>Isobaculum</taxon>
    </lineage>
</organism>
<dbReference type="PANTHER" id="PTHR30201:SF2">
    <property type="entry name" value="2-(5''-TRIPHOSPHORIBOSYL)-3'-DEPHOSPHOCOENZYME-A SYNTHASE"/>
    <property type="match status" value="1"/>
</dbReference>
<protein>
    <recommendedName>
        <fullName evidence="5">Probable 2-(5''-triphosphoribosyl)-3'-dephosphocoenzyme-A synthase</fullName>
        <shortName evidence="5">2-(5''-triphosphoribosyl)-3'-dephospho-CoA synthase</shortName>
        <ecNumber evidence="5">2.4.2.52</ecNumber>
    </recommendedName>
</protein>
<dbReference type="EMBL" id="FOHA01000014">
    <property type="protein sequence ID" value="SER97743.1"/>
    <property type="molecule type" value="Genomic_DNA"/>
</dbReference>
<evidence type="ECO:0000256" key="1">
    <source>
        <dbReference type="ARBA" id="ARBA00001210"/>
    </source>
</evidence>
<name>A0A1H9TMC1_9LACT</name>
<dbReference type="GO" id="GO:0046917">
    <property type="term" value="F:triphosphoribosyl-dephospho-CoA synthase activity"/>
    <property type="evidence" value="ECO:0007669"/>
    <property type="project" value="UniProtKB-UniRule"/>
</dbReference>
<dbReference type="EC" id="2.4.2.52" evidence="5"/>
<dbReference type="GO" id="GO:0005524">
    <property type="term" value="F:ATP binding"/>
    <property type="evidence" value="ECO:0007669"/>
    <property type="project" value="UniProtKB-KW"/>
</dbReference>
<evidence type="ECO:0000313" key="7">
    <source>
        <dbReference type="Proteomes" id="UP000198948"/>
    </source>
</evidence>
<gene>
    <name evidence="5" type="primary">citG</name>
    <name evidence="6" type="ORF">SAMN04488559_11440</name>
</gene>
<dbReference type="NCBIfam" id="TIGR03125">
    <property type="entry name" value="citrate_citG"/>
    <property type="match status" value="1"/>
</dbReference>